<protein>
    <submittedName>
        <fullName evidence="1">Uncharacterized protein</fullName>
    </submittedName>
</protein>
<accession>Q854W3</accession>
<organism evidence="1 2">
    <name type="scientific">Mycobacterium phage Che9c</name>
    <dbReference type="NCBI Taxonomy" id="2907832"/>
    <lineage>
        <taxon>Viruses</taxon>
        <taxon>Duplodnaviria</taxon>
        <taxon>Heunggongvirae</taxon>
        <taxon>Uroviricota</taxon>
        <taxon>Caudoviricetes</taxon>
        <taxon>Chenonavirus</taxon>
        <taxon>Chenonavirus Che9c</taxon>
    </lineage>
</organism>
<evidence type="ECO:0000313" key="2">
    <source>
        <dbReference type="Proteomes" id="UP000000967"/>
    </source>
</evidence>
<proteinExistence type="predicted"/>
<dbReference type="EMBL" id="AY129333">
    <property type="protein sequence ID" value="AAN12595.1"/>
    <property type="molecule type" value="Genomic_DNA"/>
</dbReference>
<dbReference type="KEGG" id="vg:1259337"/>
<sequence>MRTSSSACWSASSPSRPSAPCWLASSSRRSICKSAIDRERPQLGIDDLNGSHDGLDAAGARAVPLTLWASYPDGGRGIAPAQRPTASMNSIQSIPKIWCIRYPDSGGSVSR</sequence>
<evidence type="ECO:0000313" key="1">
    <source>
        <dbReference type="EMBL" id="AAN12595.1"/>
    </source>
</evidence>
<dbReference type="Proteomes" id="UP000000967">
    <property type="component" value="Segment"/>
</dbReference>
<keyword evidence="2" id="KW-1185">Reference proteome</keyword>
<dbReference type="RefSeq" id="NP_817712.1">
    <property type="nucleotide sequence ID" value="NC_004683.1"/>
</dbReference>
<name>Q854W3_9CAUD</name>
<reference evidence="1 2" key="1">
    <citation type="journal article" date="2003" name="Cell">
        <title>Origins of highly mosaic mycobacteriophage genomes.</title>
        <authorList>
            <person name="Pedulla M.L."/>
            <person name="Ford M.E."/>
            <person name="Houtz J.M."/>
            <person name="Karthikeyan T."/>
            <person name="Wadsworth C."/>
            <person name="Lewis J.A."/>
            <person name="Jacobs-Sera D."/>
            <person name="Falbo J."/>
            <person name="Gross J."/>
            <person name="Pannunzio N.R."/>
            <person name="Brucker W."/>
            <person name="Kumar V."/>
            <person name="Kandasamy J."/>
            <person name="Keenan L."/>
            <person name="Bardarov S."/>
            <person name="Kriakov J."/>
            <person name="Lawrence J.G."/>
            <person name="Jacobs W.R. Jr."/>
            <person name="Hendrix R.W."/>
            <person name="Hatfull G.F."/>
        </authorList>
    </citation>
    <scope>NUCLEOTIDE SEQUENCE</scope>
</reference>
<gene>
    <name evidence="1" type="primary">34</name>
    <name evidence="1" type="ORF">PBI_CHE9C_34</name>
</gene>